<dbReference type="GeneID" id="64624664"/>
<evidence type="ECO:0000256" key="3">
    <source>
        <dbReference type="ARBA" id="ARBA00022448"/>
    </source>
</evidence>
<evidence type="ECO:0000256" key="4">
    <source>
        <dbReference type="ARBA" id="ARBA00022692"/>
    </source>
</evidence>
<dbReference type="OrthoDB" id="3364892at2759"/>
<name>A0A9P7JFL9_9AGAM</name>
<comment type="subcellular location">
    <subcellularLocation>
        <location evidence="1">Mitochondrion membrane</location>
        <topology evidence="1">Multi-pass membrane protein</topology>
    </subcellularLocation>
</comment>
<reference evidence="9" key="1">
    <citation type="journal article" date="2020" name="New Phytol.">
        <title>Comparative genomics reveals dynamic genome evolution in host specialist ectomycorrhizal fungi.</title>
        <authorList>
            <person name="Lofgren L.A."/>
            <person name="Nguyen N.H."/>
            <person name="Vilgalys R."/>
            <person name="Ruytinx J."/>
            <person name="Liao H.L."/>
            <person name="Branco S."/>
            <person name="Kuo A."/>
            <person name="LaButti K."/>
            <person name="Lipzen A."/>
            <person name="Andreopoulos W."/>
            <person name="Pangilinan J."/>
            <person name="Riley R."/>
            <person name="Hundley H."/>
            <person name="Na H."/>
            <person name="Barry K."/>
            <person name="Grigoriev I.V."/>
            <person name="Stajich J.E."/>
            <person name="Kennedy P.G."/>
        </authorList>
    </citation>
    <scope>NUCLEOTIDE SEQUENCE</scope>
    <source>
        <strain evidence="9">MN1</strain>
    </source>
</reference>
<accession>A0A9P7JFL9</accession>
<keyword evidence="4" id="KW-0812">Transmembrane</keyword>
<gene>
    <name evidence="9" type="ORF">BJ212DRAFT_1267307</name>
</gene>
<dbReference type="SUPFAM" id="SSF103506">
    <property type="entry name" value="Mitochondrial carrier"/>
    <property type="match status" value="1"/>
</dbReference>
<evidence type="ECO:0008006" key="11">
    <source>
        <dbReference type="Google" id="ProtNLM"/>
    </source>
</evidence>
<keyword evidence="8" id="KW-0472">Membrane</keyword>
<dbReference type="AlphaFoldDB" id="A0A9P7JFL9"/>
<evidence type="ECO:0000256" key="6">
    <source>
        <dbReference type="ARBA" id="ARBA00022989"/>
    </source>
</evidence>
<keyword evidence="3" id="KW-0813">Transport</keyword>
<dbReference type="GO" id="GO:1990575">
    <property type="term" value="P:mitochondrial L-ornithine transmembrane transport"/>
    <property type="evidence" value="ECO:0007669"/>
    <property type="project" value="TreeGrafter"/>
</dbReference>
<evidence type="ECO:0000313" key="10">
    <source>
        <dbReference type="Proteomes" id="UP000807769"/>
    </source>
</evidence>
<dbReference type="PANTHER" id="PTHR45624">
    <property type="entry name" value="MITOCHONDRIAL BASIC AMINO ACIDS TRANSPORTER-RELATED"/>
    <property type="match status" value="1"/>
</dbReference>
<evidence type="ECO:0000256" key="7">
    <source>
        <dbReference type="ARBA" id="ARBA00023128"/>
    </source>
</evidence>
<evidence type="ECO:0000256" key="5">
    <source>
        <dbReference type="ARBA" id="ARBA00022737"/>
    </source>
</evidence>
<comment type="caution">
    <text evidence="9">The sequence shown here is derived from an EMBL/GenBank/DDBJ whole genome shotgun (WGS) entry which is preliminary data.</text>
</comment>
<comment type="similarity">
    <text evidence="2">Belongs to the mitochondrial carrier (TC 2.A.29) family.</text>
</comment>
<dbReference type="Gene3D" id="1.50.40.10">
    <property type="entry name" value="Mitochondrial carrier domain"/>
    <property type="match status" value="1"/>
</dbReference>
<evidence type="ECO:0000313" key="9">
    <source>
        <dbReference type="EMBL" id="KAG1819595.1"/>
    </source>
</evidence>
<organism evidence="9 10">
    <name type="scientific">Suillus subaureus</name>
    <dbReference type="NCBI Taxonomy" id="48587"/>
    <lineage>
        <taxon>Eukaryota</taxon>
        <taxon>Fungi</taxon>
        <taxon>Dikarya</taxon>
        <taxon>Basidiomycota</taxon>
        <taxon>Agaricomycotina</taxon>
        <taxon>Agaricomycetes</taxon>
        <taxon>Agaricomycetidae</taxon>
        <taxon>Boletales</taxon>
        <taxon>Suillineae</taxon>
        <taxon>Suillaceae</taxon>
        <taxon>Suillus</taxon>
    </lineage>
</organism>
<evidence type="ECO:0000256" key="1">
    <source>
        <dbReference type="ARBA" id="ARBA00004225"/>
    </source>
</evidence>
<dbReference type="InterPro" id="IPR023395">
    <property type="entry name" value="MCP_dom_sf"/>
</dbReference>
<dbReference type="GO" id="GO:0000064">
    <property type="term" value="F:L-ornithine transmembrane transporter activity"/>
    <property type="evidence" value="ECO:0007669"/>
    <property type="project" value="TreeGrafter"/>
</dbReference>
<keyword evidence="6" id="KW-1133">Transmembrane helix</keyword>
<dbReference type="Proteomes" id="UP000807769">
    <property type="component" value="Unassembled WGS sequence"/>
</dbReference>
<dbReference type="RefSeq" id="XP_041195130.1">
    <property type="nucleotide sequence ID" value="XM_041330647.1"/>
</dbReference>
<evidence type="ECO:0000256" key="8">
    <source>
        <dbReference type="ARBA" id="ARBA00023136"/>
    </source>
</evidence>
<sequence>MSTSLQDSASKEQQGNSLYAALARTTTRGVALYFSRPVRLFRPAKVSGWHSLRGHANKHGAPLSVQYISALVKKQGFMVIPKHFVPPMVANAMLGTVLWATYTETSNYLEARLGTHPTFIAALSGAAAGGTQALIAAPVENTRLVIEGGTSRGWSHAWQEVFRGTEPPKSASRADNIKEIRQVRHWMKEVSEMAGRGWDGWGWGCAKDVCGFAAFFMIFEITRRVALASKAAAQGTVQNLSMNPEEHFFGRHFPRAIHGITLVAGGASAGLAYEILSRPWDVTRRTIQLERTGHPTLKHSLLVIVQKIRGDGIIHFFRDPSIVGNENPETSITRRRIYTGIRTLARVGPWGLGFLVWEAFGPGLS</sequence>
<proteinExistence type="inferred from homology"/>
<dbReference type="EMBL" id="JABBWG010000009">
    <property type="protein sequence ID" value="KAG1819595.1"/>
    <property type="molecule type" value="Genomic_DNA"/>
</dbReference>
<keyword evidence="7" id="KW-0496">Mitochondrion</keyword>
<evidence type="ECO:0000256" key="2">
    <source>
        <dbReference type="ARBA" id="ARBA00006375"/>
    </source>
</evidence>
<dbReference type="GO" id="GO:0031966">
    <property type="term" value="C:mitochondrial membrane"/>
    <property type="evidence" value="ECO:0007669"/>
    <property type="project" value="UniProtKB-SubCell"/>
</dbReference>
<keyword evidence="5" id="KW-0677">Repeat</keyword>
<protein>
    <recommendedName>
        <fullName evidence="11">Mitochondrial carrier protein</fullName>
    </recommendedName>
</protein>
<keyword evidence="10" id="KW-1185">Reference proteome</keyword>
<dbReference type="PANTHER" id="PTHR45624:SF52">
    <property type="entry name" value="MITOCHONDRIAL CARRIER"/>
    <property type="match status" value="1"/>
</dbReference>
<dbReference type="InterPro" id="IPR050567">
    <property type="entry name" value="Mitochondrial_Carrier"/>
</dbReference>